<evidence type="ECO:0000313" key="2">
    <source>
        <dbReference type="Proteomes" id="UP000016584"/>
    </source>
</evidence>
<organism evidence="1 2">
    <name type="scientific">Sphingobacterium paucimobilis HER1398</name>
    <dbReference type="NCBI Taxonomy" id="1346330"/>
    <lineage>
        <taxon>Bacteria</taxon>
        <taxon>Pseudomonadati</taxon>
        <taxon>Bacteroidota</taxon>
        <taxon>Sphingobacteriia</taxon>
        <taxon>Sphingobacteriales</taxon>
        <taxon>Sphingobacteriaceae</taxon>
        <taxon>Sphingobacterium</taxon>
    </lineage>
</organism>
<evidence type="ECO:0008006" key="3">
    <source>
        <dbReference type="Google" id="ProtNLM"/>
    </source>
</evidence>
<dbReference type="RefSeq" id="WP_021070743.1">
    <property type="nucleotide sequence ID" value="NZ_ATDL01000015.1"/>
</dbReference>
<name>U2J2Q8_9SPHI</name>
<dbReference type="PATRIC" id="fig|1346330.5.peg.2586"/>
<dbReference type="OrthoDB" id="700649at2"/>
<dbReference type="EMBL" id="ATDL01000015">
    <property type="protein sequence ID" value="ERJ59249.1"/>
    <property type="molecule type" value="Genomic_DNA"/>
</dbReference>
<sequence>MNKYTINKAFEKHFSHPVWKIEVDCSHNRFVVEYRDPTHTIPSFSVMTFEGDTVLENYTISEKEWTIEAIQGDFLIFKRFGTSSPIQAGVQVLHIPSQSVVSCYQQYILKEVYNGILKVAHRSIPSGLEYYMDLESGDVNTKTPVSLLLPYNSITYPIPYQGHLPDFIKDLAPDDQIWLQPYQNIFIWSYHKKHNNNFDLYLCLSTKNEILDHKIILKGLDRLIPQPYFQVKGHIFFLSNTKQEIATYLV</sequence>
<proteinExistence type="predicted"/>
<dbReference type="Proteomes" id="UP000016584">
    <property type="component" value="Unassembled WGS sequence"/>
</dbReference>
<dbReference type="STRING" id="1346330.M472_10735"/>
<evidence type="ECO:0000313" key="1">
    <source>
        <dbReference type="EMBL" id="ERJ59249.1"/>
    </source>
</evidence>
<keyword evidence="2" id="KW-1185">Reference proteome</keyword>
<accession>U2J2Q8</accession>
<comment type="caution">
    <text evidence="1">The sequence shown here is derived from an EMBL/GenBank/DDBJ whole genome shotgun (WGS) entry which is preliminary data.</text>
</comment>
<protein>
    <recommendedName>
        <fullName evidence="3">DUF4905 domain-containing protein</fullName>
    </recommendedName>
</protein>
<dbReference type="AlphaFoldDB" id="U2J2Q8"/>
<reference evidence="1 2" key="1">
    <citation type="journal article" date="2013" name="Genome Announc.">
        <title>The Draft Genome Sequence of Sphingomonas paucimobilis Strain HER1398 (Proteobacteria), Host to the Giant PAU Phage, Indicates That It Is a Member of the Genus Sphingobacterium (Bacteroidetes).</title>
        <authorList>
            <person name="White R.A.III."/>
            <person name="Suttle C.A."/>
        </authorList>
    </citation>
    <scope>NUCLEOTIDE SEQUENCE [LARGE SCALE GENOMIC DNA]</scope>
    <source>
        <strain evidence="1 2">HER1398</strain>
    </source>
</reference>
<gene>
    <name evidence="1" type="ORF">M472_10735</name>
</gene>